<dbReference type="SMART" id="SM00822">
    <property type="entry name" value="PKS_KR"/>
    <property type="match status" value="1"/>
</dbReference>
<dbReference type="InterPro" id="IPR002347">
    <property type="entry name" value="SDR_fam"/>
</dbReference>
<dbReference type="EMBL" id="CP018866">
    <property type="protein sequence ID" value="AST94239.1"/>
    <property type="molecule type" value="Genomic_DNA"/>
</dbReference>
<comment type="subunit">
    <text evidence="2">Homotetramer.</text>
</comment>
<evidence type="ECO:0000256" key="3">
    <source>
        <dbReference type="ARBA" id="ARBA00023002"/>
    </source>
</evidence>
<evidence type="ECO:0000256" key="1">
    <source>
        <dbReference type="ARBA" id="ARBA00006484"/>
    </source>
</evidence>
<dbReference type="FunFam" id="3.40.50.720:FF:000084">
    <property type="entry name" value="Short-chain dehydrogenase reductase"/>
    <property type="match status" value="1"/>
</dbReference>
<evidence type="ECO:0000313" key="5">
    <source>
        <dbReference type="EMBL" id="AST94239.1"/>
    </source>
</evidence>
<dbReference type="PRINTS" id="PR00081">
    <property type="entry name" value="GDHRDH"/>
</dbReference>
<dbReference type="Gene3D" id="3.40.50.720">
    <property type="entry name" value="NAD(P)-binding Rossmann-like Domain"/>
    <property type="match status" value="1"/>
</dbReference>
<dbReference type="Proteomes" id="UP000215224">
    <property type="component" value="Chromosome"/>
</dbReference>
<reference evidence="5 6" key="1">
    <citation type="submission" date="2016-12" db="EMBL/GenBank/DDBJ databases">
        <title>The whole genome sequencing and assembly of Bacillus cohnii DSM 6307T strain.</title>
        <authorList>
            <person name="Lee Y.-J."/>
            <person name="Yi H."/>
            <person name="Bahn Y.-S."/>
            <person name="Kim J.F."/>
            <person name="Lee D.-W."/>
        </authorList>
    </citation>
    <scope>NUCLEOTIDE SEQUENCE [LARGE SCALE GENOMIC DNA]</scope>
    <source>
        <strain evidence="5 6">DSM 6307</strain>
    </source>
</reference>
<evidence type="ECO:0000256" key="2">
    <source>
        <dbReference type="ARBA" id="ARBA00011881"/>
    </source>
</evidence>
<gene>
    <name evidence="5" type="ORF">BC6307_06010</name>
</gene>
<dbReference type="NCBIfam" id="NF005559">
    <property type="entry name" value="PRK07231.1"/>
    <property type="match status" value="1"/>
</dbReference>
<dbReference type="PANTHER" id="PTHR43639">
    <property type="entry name" value="OXIDOREDUCTASE, SHORT-CHAIN DEHYDROGENASE/REDUCTASE FAMILY (AFU_ORTHOLOGUE AFUA_5G02870)"/>
    <property type="match status" value="1"/>
</dbReference>
<dbReference type="Pfam" id="PF13561">
    <property type="entry name" value="adh_short_C2"/>
    <property type="match status" value="1"/>
</dbReference>
<comment type="similarity">
    <text evidence="1">Belongs to the short-chain dehydrogenases/reductases (SDR) family.</text>
</comment>
<name>A0A223KXQ5_9BACI</name>
<dbReference type="SUPFAM" id="SSF51735">
    <property type="entry name" value="NAD(P)-binding Rossmann-fold domains"/>
    <property type="match status" value="1"/>
</dbReference>
<dbReference type="PRINTS" id="PR00080">
    <property type="entry name" value="SDRFAMILY"/>
</dbReference>
<dbReference type="GO" id="GO:0008206">
    <property type="term" value="P:bile acid metabolic process"/>
    <property type="evidence" value="ECO:0007669"/>
    <property type="project" value="UniProtKB-ARBA"/>
</dbReference>
<dbReference type="RefSeq" id="WP_066410870.1">
    <property type="nucleotide sequence ID" value="NZ_CP018866.1"/>
</dbReference>
<organism evidence="5 6">
    <name type="scientific">Sutcliffiella cohnii</name>
    <dbReference type="NCBI Taxonomy" id="33932"/>
    <lineage>
        <taxon>Bacteria</taxon>
        <taxon>Bacillati</taxon>
        <taxon>Bacillota</taxon>
        <taxon>Bacilli</taxon>
        <taxon>Bacillales</taxon>
        <taxon>Bacillaceae</taxon>
        <taxon>Sutcliffiella</taxon>
    </lineage>
</organism>
<dbReference type="KEGG" id="bcoh:BC6307_06010"/>
<keyword evidence="3" id="KW-0560">Oxidoreductase</keyword>
<feature type="domain" description="Ketoreductase" evidence="4">
    <location>
        <begin position="6"/>
        <end position="182"/>
    </location>
</feature>
<dbReference type="STRING" id="1314751.GCA_001591425_00083"/>
<evidence type="ECO:0000313" key="6">
    <source>
        <dbReference type="Proteomes" id="UP000215224"/>
    </source>
</evidence>
<evidence type="ECO:0000259" key="4">
    <source>
        <dbReference type="SMART" id="SM00822"/>
    </source>
</evidence>
<dbReference type="InterPro" id="IPR036291">
    <property type="entry name" value="NAD(P)-bd_dom_sf"/>
</dbReference>
<keyword evidence="6" id="KW-1185">Reference proteome</keyword>
<protein>
    <submittedName>
        <fullName evidence="5">3-ketoacyl-ACP reductase</fullName>
    </submittedName>
</protein>
<dbReference type="InterPro" id="IPR057326">
    <property type="entry name" value="KR_dom"/>
</dbReference>
<dbReference type="AlphaFoldDB" id="A0A223KXQ5"/>
<accession>A0A223KXQ5</accession>
<dbReference type="PANTHER" id="PTHR43639:SF1">
    <property type="entry name" value="SHORT-CHAIN DEHYDROGENASE_REDUCTASE FAMILY PROTEIN"/>
    <property type="match status" value="1"/>
</dbReference>
<proteinExistence type="inferred from homology"/>
<sequence length="246" mass="25923">MRLSGKTYIITGAAGGMGKVTVDRFLEEGANVVACDLSVASLSEKSNNFLTVEGDLTKEEQAENVVAQAIQAFGKLDGLVHIAGIAQKSTPIEDVTLDEWNRIIAINTTAVFLMNRAVVKALSDQEGVIVNVASISTVRPRPGLSSYIASKGAAVSFSQALAIELAPKKVRVNVIHPGPSDTQMLGQFAAEGADVDKMKDSVFKQSVPLGKLIEPIDIANAAVYLCSDEARMVTGTVLHVDGGRGL</sequence>
<dbReference type="GO" id="GO:0016491">
    <property type="term" value="F:oxidoreductase activity"/>
    <property type="evidence" value="ECO:0007669"/>
    <property type="project" value="UniProtKB-KW"/>
</dbReference>